<evidence type="ECO:0000256" key="3">
    <source>
        <dbReference type="ARBA" id="ARBA00022705"/>
    </source>
</evidence>
<evidence type="ECO:0000256" key="10">
    <source>
        <dbReference type="SAM" id="MobiDB-lite"/>
    </source>
</evidence>
<keyword evidence="7" id="KW-0539">Nucleus</keyword>
<dbReference type="SMART" id="SM00382">
    <property type="entry name" value="AAA"/>
    <property type="match status" value="1"/>
</dbReference>
<feature type="region of interest" description="Disordered" evidence="10">
    <location>
        <begin position="201"/>
        <end position="230"/>
    </location>
</feature>
<gene>
    <name evidence="12" type="ORF">WJX75_006133</name>
</gene>
<evidence type="ECO:0000256" key="6">
    <source>
        <dbReference type="ARBA" id="ARBA00023125"/>
    </source>
</evidence>
<dbReference type="CDD" id="cd18140">
    <property type="entry name" value="HLD_clamp_RFC"/>
    <property type="match status" value="1"/>
</dbReference>
<evidence type="ECO:0000256" key="2">
    <source>
        <dbReference type="ARBA" id="ARBA00011480"/>
    </source>
</evidence>
<sequence>MAEVEQAAYESALNAPLDGEECACPSAAEPKAETDQGEDLWVDRYAPCSFLELLGHEEINREVVRWLKTWDKCVFGEDKHRPGPKPHKAAAGKGPATKQGADVRPPQKILLLCGAPGLGKTTLAHVVARHCGYRTVEINASDERTAATLQARISDAVQMQSVLGAGRPNCVIIDEIDGATGGSEGRGAIQALIKLVQAGGGKRDASRSGATEEAEEHSEADDRQGKRRKKGAQPLCRPLIAICNDLYAPALRPLRAVAKIVHYKKPTVDRLSSRLRFICSSEGLSIDRPALTTLCERMEHDVRSCLNTLQFLSKRTRSIRSSHVSGVQCAQKDIVKSAFGIWQDLFTDKVPAGPQSSSRAGGGFERLYSALGDFGDHQLVLAGLQENFPAARYLDSHMARTAAVADALADGDRLLRAVHRRSDFAALKFAPAHALAVRAIVAGPQRVQMRWPSSQADVHRRTVAHRALLQGWLTDVHPTVFSTLSSATAVREVLPALVRVVNRAVRPVAPHLFTAEERGAMAAMVDLLLAHGLTLSLSAAPATAHHPQPAHADLPETTALSPTVHTLVLFPGVPHGGKVMPLTIRQMVVQQLQLEAIRRREAVFMDNAVGEASVSAPPEDAPGHGLSSSQGAEEGGSQRPPSGEKRYQLTVAQRAKEAAGAGAKKAGPVRKASWLDALRQKSERAGQHRPKPSKAEEAQDAAAGKTVQSVRYKFHEGFTNAVKRPVRMKDLM</sequence>
<dbReference type="InterPro" id="IPR047854">
    <property type="entry name" value="RFC_lid"/>
</dbReference>
<evidence type="ECO:0000256" key="7">
    <source>
        <dbReference type="ARBA" id="ARBA00023242"/>
    </source>
</evidence>
<dbReference type="Gene3D" id="3.40.50.300">
    <property type="entry name" value="P-loop containing nucleotide triphosphate hydrolases"/>
    <property type="match status" value="1"/>
</dbReference>
<organism evidence="12 13">
    <name type="scientific">Coccomyxa subellipsoidea</name>
    <dbReference type="NCBI Taxonomy" id="248742"/>
    <lineage>
        <taxon>Eukaryota</taxon>
        <taxon>Viridiplantae</taxon>
        <taxon>Chlorophyta</taxon>
        <taxon>core chlorophytes</taxon>
        <taxon>Trebouxiophyceae</taxon>
        <taxon>Trebouxiophyceae incertae sedis</taxon>
        <taxon>Coccomyxaceae</taxon>
        <taxon>Coccomyxa</taxon>
    </lineage>
</organism>
<feature type="domain" description="AAA+ ATPase" evidence="11">
    <location>
        <begin position="106"/>
        <end position="267"/>
    </location>
</feature>
<dbReference type="Pfam" id="PF00004">
    <property type="entry name" value="AAA"/>
    <property type="match status" value="1"/>
</dbReference>
<keyword evidence="8" id="KW-0131">Cell cycle</keyword>
<evidence type="ECO:0000256" key="4">
    <source>
        <dbReference type="ARBA" id="ARBA00022741"/>
    </source>
</evidence>
<dbReference type="InterPro" id="IPR003593">
    <property type="entry name" value="AAA+_ATPase"/>
</dbReference>
<dbReference type="SUPFAM" id="SSF52540">
    <property type="entry name" value="P-loop containing nucleoside triphosphate hydrolases"/>
    <property type="match status" value="1"/>
</dbReference>
<feature type="compositionally biased region" description="Low complexity" evidence="10">
    <location>
        <begin position="625"/>
        <end position="638"/>
    </location>
</feature>
<dbReference type="Proteomes" id="UP001491310">
    <property type="component" value="Unassembled WGS sequence"/>
</dbReference>
<dbReference type="PANTHER" id="PTHR46765:SF1">
    <property type="entry name" value="P-LOOP CONTAINING NUCLEOSIDE TRIPHOSPHATE HYDROLASES SUPERFAMILY PROTEIN"/>
    <property type="match status" value="1"/>
</dbReference>
<comment type="caution">
    <text evidence="12">The sequence shown here is derived from an EMBL/GenBank/DDBJ whole genome shotgun (WGS) entry which is preliminary data.</text>
</comment>
<feature type="region of interest" description="Disordered" evidence="10">
    <location>
        <begin position="78"/>
        <end position="102"/>
    </location>
</feature>
<comment type="subcellular location">
    <subcellularLocation>
        <location evidence="1">Nucleus</location>
    </subcellularLocation>
</comment>
<dbReference type="EMBL" id="JALJOT010000003">
    <property type="protein sequence ID" value="KAK9916711.1"/>
    <property type="molecule type" value="Genomic_DNA"/>
</dbReference>
<dbReference type="InterPro" id="IPR053016">
    <property type="entry name" value="CTF18-RFC_complex"/>
</dbReference>
<protein>
    <recommendedName>
        <fullName evidence="11">AAA+ ATPase domain-containing protein</fullName>
    </recommendedName>
</protein>
<dbReference type="CDD" id="cd00009">
    <property type="entry name" value="AAA"/>
    <property type="match status" value="1"/>
</dbReference>
<reference evidence="12 13" key="1">
    <citation type="journal article" date="2024" name="Nat. Commun.">
        <title>Phylogenomics reveals the evolutionary origins of lichenization in chlorophyte algae.</title>
        <authorList>
            <person name="Puginier C."/>
            <person name="Libourel C."/>
            <person name="Otte J."/>
            <person name="Skaloud P."/>
            <person name="Haon M."/>
            <person name="Grisel S."/>
            <person name="Petersen M."/>
            <person name="Berrin J.G."/>
            <person name="Delaux P.M."/>
            <person name="Dal Grande F."/>
            <person name="Keller J."/>
        </authorList>
    </citation>
    <scope>NUCLEOTIDE SEQUENCE [LARGE SCALE GENOMIC DNA]</scope>
    <source>
        <strain evidence="12 13">SAG 216-7</strain>
    </source>
</reference>
<evidence type="ECO:0000256" key="9">
    <source>
        <dbReference type="ARBA" id="ARBA00043975"/>
    </source>
</evidence>
<evidence type="ECO:0000256" key="8">
    <source>
        <dbReference type="ARBA" id="ARBA00023306"/>
    </source>
</evidence>
<evidence type="ECO:0000259" key="11">
    <source>
        <dbReference type="SMART" id="SM00382"/>
    </source>
</evidence>
<keyword evidence="3" id="KW-0235">DNA replication</keyword>
<evidence type="ECO:0000256" key="5">
    <source>
        <dbReference type="ARBA" id="ARBA00022840"/>
    </source>
</evidence>
<proteinExistence type="inferred from homology"/>
<keyword evidence="13" id="KW-1185">Reference proteome</keyword>
<evidence type="ECO:0000313" key="12">
    <source>
        <dbReference type="EMBL" id="KAK9916711.1"/>
    </source>
</evidence>
<feature type="region of interest" description="Disordered" evidence="10">
    <location>
        <begin position="613"/>
        <end position="704"/>
    </location>
</feature>
<evidence type="ECO:0000313" key="13">
    <source>
        <dbReference type="Proteomes" id="UP001491310"/>
    </source>
</evidence>
<keyword evidence="6" id="KW-0238">DNA-binding</keyword>
<accession>A0ABR2YYG8</accession>
<dbReference type="PANTHER" id="PTHR46765">
    <property type="entry name" value="P-LOOP CONTAINING NUCLEOSIDE TRIPHOSPHATE HYDROLASES SUPERFAMILY PROTEIN"/>
    <property type="match status" value="1"/>
</dbReference>
<comment type="similarity">
    <text evidence="9">Belongs to the activator 1 small subunits family. CTF18 subfamily.</text>
</comment>
<keyword evidence="4" id="KW-0547">Nucleotide-binding</keyword>
<dbReference type="InterPro" id="IPR027417">
    <property type="entry name" value="P-loop_NTPase"/>
</dbReference>
<keyword evidence="5" id="KW-0067">ATP-binding</keyword>
<name>A0ABR2YYG8_9CHLO</name>
<comment type="subunit">
    <text evidence="2">Heterotetramer of subunits RFC2, RFC3, RFC4 and RFC5 that can form a complex with RFC1.</text>
</comment>
<feature type="compositionally biased region" description="Low complexity" evidence="10">
    <location>
        <begin position="91"/>
        <end position="100"/>
    </location>
</feature>
<dbReference type="InterPro" id="IPR003959">
    <property type="entry name" value="ATPase_AAA_core"/>
</dbReference>
<dbReference type="Gene3D" id="1.10.8.60">
    <property type="match status" value="1"/>
</dbReference>
<evidence type="ECO:0000256" key="1">
    <source>
        <dbReference type="ARBA" id="ARBA00004123"/>
    </source>
</evidence>